<keyword evidence="1" id="KW-0812">Transmembrane</keyword>
<sequence length="108" mass="10333">MESTPESTPGGPVAPPPAEAPLDPVAVAALALGLLAVVPGLGVAAVVCGHVALRRGRSATGTGRAMAGAVPGRARGSRGFALAGLALGYAMTALWLLLAAAVVAGSGR</sequence>
<evidence type="ECO:0000313" key="2">
    <source>
        <dbReference type="EMBL" id="QDC23532.1"/>
    </source>
</evidence>
<evidence type="ECO:0000256" key="1">
    <source>
        <dbReference type="SAM" id="Phobius"/>
    </source>
</evidence>
<evidence type="ECO:0008006" key="4">
    <source>
        <dbReference type="Google" id="ProtNLM"/>
    </source>
</evidence>
<dbReference type="RefSeq" id="WP_139926974.1">
    <property type="nucleotide sequence ID" value="NZ_CP040915.1"/>
</dbReference>
<feature type="transmembrane region" description="Helical" evidence="1">
    <location>
        <begin position="25"/>
        <end position="48"/>
    </location>
</feature>
<accession>A0A5B8C2T3</accession>
<dbReference type="AlphaFoldDB" id="A0A5B8C2T3"/>
<dbReference type="KEGG" id="gyu:FE374_01815"/>
<name>A0A5B8C2T3_9MICO</name>
<gene>
    <name evidence="2" type="ORF">FE374_01815</name>
</gene>
<keyword evidence="1" id="KW-0472">Membrane</keyword>
<feature type="transmembrane region" description="Helical" evidence="1">
    <location>
        <begin position="80"/>
        <end position="104"/>
    </location>
</feature>
<proteinExistence type="predicted"/>
<organism evidence="2 3">
    <name type="scientific">Georgenia yuyongxinii</name>
    <dbReference type="NCBI Taxonomy" id="2589797"/>
    <lineage>
        <taxon>Bacteria</taxon>
        <taxon>Bacillati</taxon>
        <taxon>Actinomycetota</taxon>
        <taxon>Actinomycetes</taxon>
        <taxon>Micrococcales</taxon>
        <taxon>Bogoriellaceae</taxon>
        <taxon>Georgenia</taxon>
    </lineage>
</organism>
<evidence type="ECO:0000313" key="3">
    <source>
        <dbReference type="Proteomes" id="UP000314616"/>
    </source>
</evidence>
<dbReference type="EMBL" id="CP040915">
    <property type="protein sequence ID" value="QDC23532.1"/>
    <property type="molecule type" value="Genomic_DNA"/>
</dbReference>
<protein>
    <recommendedName>
        <fullName evidence="4">DUF4190 domain-containing protein</fullName>
    </recommendedName>
</protein>
<keyword evidence="1" id="KW-1133">Transmembrane helix</keyword>
<dbReference type="Proteomes" id="UP000314616">
    <property type="component" value="Chromosome"/>
</dbReference>
<reference evidence="2 3" key="1">
    <citation type="submission" date="2019-05" db="EMBL/GenBank/DDBJ databases">
        <title>Georgenia *** sp. nov., and Georgenia *** sp. nov., isolated from the intestinal contents of plateau pika (Ochotona curzoniae) in the Qinghai-Tibet plateau of China.</title>
        <authorList>
            <person name="Tian Z."/>
        </authorList>
    </citation>
    <scope>NUCLEOTIDE SEQUENCE [LARGE SCALE GENOMIC DNA]</scope>
    <source>
        <strain evidence="2 3">Z443</strain>
    </source>
</reference>